<organism evidence="2 3">
    <name type="scientific">Cordyceps confragosa</name>
    <name type="common">Lecanicillium lecanii</name>
    <dbReference type="NCBI Taxonomy" id="2714763"/>
    <lineage>
        <taxon>Eukaryota</taxon>
        <taxon>Fungi</taxon>
        <taxon>Dikarya</taxon>
        <taxon>Ascomycota</taxon>
        <taxon>Pezizomycotina</taxon>
        <taxon>Sordariomycetes</taxon>
        <taxon>Hypocreomycetidae</taxon>
        <taxon>Hypocreales</taxon>
        <taxon>Cordycipitaceae</taxon>
        <taxon>Akanthomyces</taxon>
    </lineage>
</organism>
<evidence type="ECO:0000313" key="3">
    <source>
        <dbReference type="Proteomes" id="UP000243081"/>
    </source>
</evidence>
<keyword evidence="3" id="KW-1185">Reference proteome</keyword>
<name>A0A179I8Z5_CORDF</name>
<evidence type="ECO:0000256" key="1">
    <source>
        <dbReference type="ARBA" id="ARBA00023002"/>
    </source>
</evidence>
<evidence type="ECO:0008006" key="4">
    <source>
        <dbReference type="Google" id="ProtNLM"/>
    </source>
</evidence>
<dbReference type="GO" id="GO:0016491">
    <property type="term" value="F:oxidoreductase activity"/>
    <property type="evidence" value="ECO:0007669"/>
    <property type="project" value="UniProtKB-KW"/>
</dbReference>
<dbReference type="PANTHER" id="PTHR43157">
    <property type="entry name" value="PHOSPHATIDYLINOSITOL-GLYCAN BIOSYNTHESIS CLASS F PROTEIN-RELATED"/>
    <property type="match status" value="1"/>
</dbReference>
<dbReference type="AlphaFoldDB" id="A0A179I8Z5"/>
<dbReference type="Pfam" id="PF00106">
    <property type="entry name" value="adh_short"/>
    <property type="match status" value="1"/>
</dbReference>
<dbReference type="PANTHER" id="PTHR43157:SF31">
    <property type="entry name" value="PHOSPHATIDYLINOSITOL-GLYCAN BIOSYNTHESIS CLASS F PROTEIN"/>
    <property type="match status" value="1"/>
</dbReference>
<evidence type="ECO:0000313" key="2">
    <source>
        <dbReference type="EMBL" id="OAQ98090.1"/>
    </source>
</evidence>
<dbReference type="InterPro" id="IPR002347">
    <property type="entry name" value="SDR_fam"/>
</dbReference>
<protein>
    <recommendedName>
        <fullName evidence="4">Ketoreductase (KR) domain-containing protein</fullName>
    </recommendedName>
</protein>
<dbReference type="Proteomes" id="UP000243081">
    <property type="component" value="Unassembled WGS sequence"/>
</dbReference>
<sequence length="343" mass="37366">MPTFNDITSFLSGQLLGQLLVPDIDLSGQTFVVTGANTGLGFECTKHLVRLKASKIILACRNVAKGEDAALRIKQAILTSETELVVWHIDLANYGSVMAFAKRIQSQEIPHIDGFVANAGVEVDDFQLSEGIELTLKVNVVATFMLAMAVLPKLQDTAVKRSIDTRLTIVGSLIHNFGPDAQLKAPGDPQQDIFDALSDADTADMAQRYPLSKLMGHLCSRQLAQHVTSASRANNSVVVNWVNPGWCRTELSRSKSKSIPKIILMPVMGWSAEKGSRSLVHGVTATKETHGHYLSEGHIKEESSYVRSDEGRHAGERIWRDLQKRVRTAMGDNAGGIDVIGLA</sequence>
<keyword evidence="1" id="KW-0560">Oxidoreductase</keyword>
<accession>A0A179I8Z5</accession>
<dbReference type="SUPFAM" id="SSF51735">
    <property type="entry name" value="NAD(P)-binding Rossmann-fold domains"/>
    <property type="match status" value="1"/>
</dbReference>
<dbReference type="PRINTS" id="PR00081">
    <property type="entry name" value="GDHRDH"/>
</dbReference>
<dbReference type="Gene3D" id="3.40.50.720">
    <property type="entry name" value="NAD(P)-binding Rossmann-like Domain"/>
    <property type="match status" value="1"/>
</dbReference>
<gene>
    <name evidence="2" type="ORF">LLEC1_06709</name>
</gene>
<dbReference type="InterPro" id="IPR036291">
    <property type="entry name" value="NAD(P)-bd_dom_sf"/>
</dbReference>
<dbReference type="EMBL" id="LUKN01003067">
    <property type="protein sequence ID" value="OAQ98090.1"/>
    <property type="molecule type" value="Genomic_DNA"/>
</dbReference>
<reference evidence="2 3" key="1">
    <citation type="submission" date="2016-03" db="EMBL/GenBank/DDBJ databases">
        <title>Fine-scale spatial genetic structure of a fungal parasite of coffee scale insects.</title>
        <authorList>
            <person name="Jackson D."/>
            <person name="Zemenick K.A."/>
            <person name="Malloure B."/>
            <person name="Quandt C.A."/>
            <person name="James T.Y."/>
        </authorList>
    </citation>
    <scope>NUCLEOTIDE SEQUENCE [LARGE SCALE GENOMIC DNA]</scope>
    <source>
        <strain evidence="2 3">UM487</strain>
    </source>
</reference>
<proteinExistence type="predicted"/>
<comment type="caution">
    <text evidence="2">The sequence shown here is derived from an EMBL/GenBank/DDBJ whole genome shotgun (WGS) entry which is preliminary data.</text>
</comment>
<dbReference type="OrthoDB" id="542013at2759"/>
<dbReference type="OMA" id="WHIDLAN"/>